<keyword evidence="10" id="KW-0234">DNA repair</keyword>
<dbReference type="GO" id="GO:0016829">
    <property type="term" value="F:lyase activity"/>
    <property type="evidence" value="ECO:0007669"/>
    <property type="project" value="UniProtKB-KW"/>
</dbReference>
<dbReference type="Gene3D" id="1.10.150.20">
    <property type="entry name" value="5' to 3' exonuclease, C-terminal subdomain"/>
    <property type="match status" value="1"/>
</dbReference>
<evidence type="ECO:0000256" key="1">
    <source>
        <dbReference type="ARBA" id="ARBA00001936"/>
    </source>
</evidence>
<evidence type="ECO:0000313" key="16">
    <source>
        <dbReference type="EMBL" id="KAK0746191.1"/>
    </source>
</evidence>
<dbReference type="Gene3D" id="3.40.50.10190">
    <property type="entry name" value="BRCT domain"/>
    <property type="match status" value="1"/>
</dbReference>
<feature type="compositionally biased region" description="Low complexity" evidence="14">
    <location>
        <begin position="318"/>
        <end position="329"/>
    </location>
</feature>
<keyword evidence="9" id="KW-0239">DNA-directed DNA polymerase</keyword>
<keyword evidence="7" id="KW-0235">DNA replication</keyword>
<dbReference type="EMBL" id="JAUKUD010000004">
    <property type="protein sequence ID" value="KAK0746191.1"/>
    <property type="molecule type" value="Genomic_DNA"/>
</dbReference>
<dbReference type="GO" id="GO:0003887">
    <property type="term" value="F:DNA-directed DNA polymerase activity"/>
    <property type="evidence" value="ECO:0007669"/>
    <property type="project" value="UniProtKB-KW"/>
</dbReference>
<evidence type="ECO:0000256" key="5">
    <source>
        <dbReference type="ARBA" id="ARBA00022679"/>
    </source>
</evidence>
<evidence type="ECO:0000259" key="15">
    <source>
        <dbReference type="PROSITE" id="PS50172"/>
    </source>
</evidence>
<evidence type="ECO:0000256" key="6">
    <source>
        <dbReference type="ARBA" id="ARBA00022695"/>
    </source>
</evidence>
<feature type="compositionally biased region" description="Low complexity" evidence="14">
    <location>
        <begin position="47"/>
        <end position="60"/>
    </location>
</feature>
<evidence type="ECO:0000256" key="10">
    <source>
        <dbReference type="ARBA" id="ARBA00023204"/>
    </source>
</evidence>
<dbReference type="Pfam" id="PF14791">
    <property type="entry name" value="DNA_pol_B_thumb"/>
    <property type="match status" value="1"/>
</dbReference>
<dbReference type="PRINTS" id="PR00869">
    <property type="entry name" value="DNAPOLX"/>
</dbReference>
<sequence length="821" mass="90361">MDTDTTLSEKVAFFDDLDALNGLSDEGKDAFDSDEQEFRKKFKVVFASSTSSKTTSQSTAPLPPLKRPGPSQNLRRTFSAPTPAPKSRSAIIIEATPDARNSAAAANTTAMDPTSDSPVVKETPAVPSPRPSALLQRSATVPLPLPRQLSLPDEKGDQPPSATMKKRKRGSSAKTVPVSEQILKGVSIYWIPNDDIAPMRKLRIKKAQEYGGHWVRGIASATHVVVDNRLEYKDVEKVLKSASGVVVVNEDYILDCITYRALLNSSQQRYKVSGFPIATENPEPAPASQSNDSEWSLQLKEAPKMRRKRDLVPQTGTPPAEESPQPESSGDLDNLSTNSGTADPVDIVNYPPQSSSPVEQPDPGEQGEPFIPSLDPSHPNSAAPDIQDELSDYIKLMLEYKDLPLDGDDDDDDDDQSSKDNQSVTYISDSESDPGSEDERAKKKPHSKPANTRKGKNIAFEDRFACNRGGTLASKSASQDANPNAPTIQVLQQLCDYYTRVNDHWRTTAYRKAIATLRRQPTKIRTEDEAFLLPNIGRRIAAKIEEIVSTSALRRLTYATSDPLDRSLALFLGIYGVGPPTAHRWLAQGHRTLSDLLASPPPDMTPHQRLGLHHHADLNTRIPRAEAAAIAALVRAEAAALDPAAELLLGGSYRRGAPSSGDIDLIVTRRGTASADELVPLLEDLVRALERKGVLVATLAEGGSKWHGCCVLPDEEYVAAFGREAPRERPVWRRIDFLLVPEAEYGAALIYFTGNDIFNRSLRLLASKKGMRLNQRGLYREVMRGRNRVKVTEGELVEGRDERRIFEILGVKWREPGERWC</sequence>
<evidence type="ECO:0000256" key="8">
    <source>
        <dbReference type="ARBA" id="ARBA00022763"/>
    </source>
</evidence>
<evidence type="ECO:0000256" key="14">
    <source>
        <dbReference type="SAM" id="MobiDB-lite"/>
    </source>
</evidence>
<feature type="region of interest" description="Disordered" evidence="14">
    <location>
        <begin position="301"/>
        <end position="385"/>
    </location>
</feature>
<evidence type="ECO:0000256" key="4">
    <source>
        <dbReference type="ARBA" id="ARBA00022634"/>
    </source>
</evidence>
<dbReference type="GO" id="GO:0005634">
    <property type="term" value="C:nucleus"/>
    <property type="evidence" value="ECO:0007669"/>
    <property type="project" value="TreeGrafter"/>
</dbReference>
<evidence type="ECO:0000256" key="12">
    <source>
        <dbReference type="ARBA" id="ARBA00049244"/>
    </source>
</evidence>
<evidence type="ECO:0000256" key="2">
    <source>
        <dbReference type="ARBA" id="ARBA00012417"/>
    </source>
</evidence>
<dbReference type="SUPFAM" id="SSF52113">
    <property type="entry name" value="BRCT domain"/>
    <property type="match status" value="1"/>
</dbReference>
<keyword evidence="11" id="KW-0456">Lyase</keyword>
<accession>A0AA40K516</accession>
<dbReference type="InterPro" id="IPR022312">
    <property type="entry name" value="DNA_pol_X"/>
</dbReference>
<dbReference type="Pfam" id="PF10391">
    <property type="entry name" value="DNA_pol_lambd_f"/>
    <property type="match status" value="1"/>
</dbReference>
<dbReference type="PRINTS" id="PR00870">
    <property type="entry name" value="DNAPOLXBETA"/>
</dbReference>
<dbReference type="InterPro" id="IPR036420">
    <property type="entry name" value="BRCT_dom_sf"/>
</dbReference>
<dbReference type="InterPro" id="IPR028207">
    <property type="entry name" value="DNA_pol_B_palm_palm"/>
</dbReference>
<dbReference type="InterPro" id="IPR018944">
    <property type="entry name" value="DNA_pol_lambd_fingers_domain"/>
</dbReference>
<dbReference type="EC" id="2.7.7.7" evidence="2"/>
<evidence type="ECO:0000256" key="11">
    <source>
        <dbReference type="ARBA" id="ARBA00023239"/>
    </source>
</evidence>
<dbReference type="Gene3D" id="3.30.210.10">
    <property type="entry name" value="DNA polymerase, thumb domain"/>
    <property type="match status" value="1"/>
</dbReference>
<dbReference type="PANTHER" id="PTHR11276:SF28">
    <property type="entry name" value="DNA POLYMERASE LAMBDA"/>
    <property type="match status" value="1"/>
</dbReference>
<keyword evidence="8" id="KW-0227">DNA damage</keyword>
<dbReference type="SUPFAM" id="SSF81585">
    <property type="entry name" value="PsbU/PolX domain-like"/>
    <property type="match status" value="1"/>
</dbReference>
<proteinExistence type="predicted"/>
<dbReference type="InterPro" id="IPR037160">
    <property type="entry name" value="DNA_Pol_thumb_sf"/>
</dbReference>
<dbReference type="SUPFAM" id="SSF47802">
    <property type="entry name" value="DNA polymerase beta, N-terminal domain-like"/>
    <property type="match status" value="1"/>
</dbReference>
<feature type="region of interest" description="Disordered" evidence="14">
    <location>
        <begin position="47"/>
        <end position="176"/>
    </location>
</feature>
<evidence type="ECO:0000256" key="13">
    <source>
        <dbReference type="PIRSR" id="PIRSR622312-50"/>
    </source>
</evidence>
<evidence type="ECO:0000313" key="17">
    <source>
        <dbReference type="Proteomes" id="UP001172155"/>
    </source>
</evidence>
<dbReference type="GO" id="GO:0003677">
    <property type="term" value="F:DNA binding"/>
    <property type="evidence" value="ECO:0007669"/>
    <property type="project" value="InterPro"/>
</dbReference>
<feature type="compositionally biased region" description="Low complexity" evidence="14">
    <location>
        <begin position="95"/>
        <end position="114"/>
    </location>
</feature>
<dbReference type="InterPro" id="IPR010996">
    <property type="entry name" value="HHH_MUS81"/>
</dbReference>
<dbReference type="InterPro" id="IPR002054">
    <property type="entry name" value="DNA-dir_DNA_pol_X"/>
</dbReference>
<dbReference type="FunFam" id="1.10.150.110:FF:000005">
    <property type="entry name" value="DNA polymerase POL4"/>
    <property type="match status" value="1"/>
</dbReference>
<dbReference type="CDD" id="cd00141">
    <property type="entry name" value="NT_POLXc"/>
    <property type="match status" value="1"/>
</dbReference>
<dbReference type="PANTHER" id="PTHR11276">
    <property type="entry name" value="DNA POLYMERASE TYPE-X FAMILY MEMBER"/>
    <property type="match status" value="1"/>
</dbReference>
<dbReference type="PROSITE" id="PS50172">
    <property type="entry name" value="BRCT"/>
    <property type="match status" value="1"/>
</dbReference>
<keyword evidence="5" id="KW-0808">Transferase</keyword>
<feature type="active site" description="Nucleophile; Schiff-base intermediate with DNA; for 5'-dRP lyase activity" evidence="13">
    <location>
        <position position="543"/>
    </location>
</feature>
<evidence type="ECO:0000256" key="7">
    <source>
        <dbReference type="ARBA" id="ARBA00022705"/>
    </source>
</evidence>
<organism evidence="16 17">
    <name type="scientific">Schizothecium vesticola</name>
    <dbReference type="NCBI Taxonomy" id="314040"/>
    <lineage>
        <taxon>Eukaryota</taxon>
        <taxon>Fungi</taxon>
        <taxon>Dikarya</taxon>
        <taxon>Ascomycota</taxon>
        <taxon>Pezizomycotina</taxon>
        <taxon>Sordariomycetes</taxon>
        <taxon>Sordariomycetidae</taxon>
        <taxon>Sordariales</taxon>
        <taxon>Schizotheciaceae</taxon>
        <taxon>Schizothecium</taxon>
    </lineage>
</organism>
<dbReference type="InterPro" id="IPR002008">
    <property type="entry name" value="DNA_pol_X_beta-like"/>
</dbReference>
<comment type="catalytic activity">
    <reaction evidence="12">
        <text>DNA(n) + a 2'-deoxyribonucleoside 5'-triphosphate = DNA(n+1) + diphosphate</text>
        <dbReference type="Rhea" id="RHEA:22508"/>
        <dbReference type="Rhea" id="RHEA-COMP:17339"/>
        <dbReference type="Rhea" id="RHEA-COMP:17340"/>
        <dbReference type="ChEBI" id="CHEBI:33019"/>
        <dbReference type="ChEBI" id="CHEBI:61560"/>
        <dbReference type="ChEBI" id="CHEBI:173112"/>
        <dbReference type="EC" id="2.7.7.7"/>
    </reaction>
</comment>
<protein>
    <recommendedName>
        <fullName evidence="3">DNA polymerase lambda</fullName>
        <ecNumber evidence="2">2.7.7.7</ecNumber>
    </recommendedName>
</protein>
<comment type="caution">
    <text evidence="16">The sequence shown here is derived from an EMBL/GenBank/DDBJ whole genome shotgun (WGS) entry which is preliminary data.</text>
</comment>
<comment type="cofactor">
    <cofactor evidence="1">
        <name>Mn(2+)</name>
        <dbReference type="ChEBI" id="CHEBI:29035"/>
    </cofactor>
</comment>
<dbReference type="SMART" id="SM00483">
    <property type="entry name" value="POLXc"/>
    <property type="match status" value="1"/>
</dbReference>
<evidence type="ECO:0000256" key="3">
    <source>
        <dbReference type="ARBA" id="ARBA00016513"/>
    </source>
</evidence>
<dbReference type="Pfam" id="PF14716">
    <property type="entry name" value="HHH_8"/>
    <property type="match status" value="1"/>
</dbReference>
<dbReference type="InterPro" id="IPR043519">
    <property type="entry name" value="NT_sf"/>
</dbReference>
<gene>
    <name evidence="16" type="ORF">B0T18DRAFT_325144</name>
</gene>
<feature type="compositionally biased region" description="Basic residues" evidence="14">
    <location>
        <begin position="442"/>
        <end position="456"/>
    </location>
</feature>
<feature type="region of interest" description="Disordered" evidence="14">
    <location>
        <begin position="404"/>
        <end position="460"/>
    </location>
</feature>
<keyword evidence="17" id="KW-1185">Reference proteome</keyword>
<dbReference type="Pfam" id="PF14792">
    <property type="entry name" value="DNA_pol_B_palm"/>
    <property type="match status" value="1"/>
</dbReference>
<reference evidence="16" key="1">
    <citation type="submission" date="2023-06" db="EMBL/GenBank/DDBJ databases">
        <title>Genome-scale phylogeny and comparative genomics of the fungal order Sordariales.</title>
        <authorList>
            <consortium name="Lawrence Berkeley National Laboratory"/>
            <person name="Hensen N."/>
            <person name="Bonometti L."/>
            <person name="Westerberg I."/>
            <person name="Brannstrom I.O."/>
            <person name="Guillou S."/>
            <person name="Cros-Aarteil S."/>
            <person name="Calhoun S."/>
            <person name="Haridas S."/>
            <person name="Kuo A."/>
            <person name="Mondo S."/>
            <person name="Pangilinan J."/>
            <person name="Riley R."/>
            <person name="LaButti K."/>
            <person name="Andreopoulos B."/>
            <person name="Lipzen A."/>
            <person name="Chen C."/>
            <person name="Yanf M."/>
            <person name="Daum C."/>
            <person name="Ng V."/>
            <person name="Clum A."/>
            <person name="Steindorff A."/>
            <person name="Ohm R."/>
            <person name="Martin F."/>
            <person name="Silar P."/>
            <person name="Natvig D."/>
            <person name="Lalanne C."/>
            <person name="Gautier V."/>
            <person name="Ament-velasquez S.L."/>
            <person name="Kruys A."/>
            <person name="Hutchinson M.I."/>
            <person name="Powell A.J."/>
            <person name="Barry K."/>
            <person name="Miller A.N."/>
            <person name="Grigoriev I.V."/>
            <person name="Debuchy R."/>
            <person name="Gladieux P."/>
            <person name="Thoren M.H."/>
            <person name="Johannesson H."/>
        </authorList>
    </citation>
    <scope>NUCLEOTIDE SEQUENCE</scope>
    <source>
        <strain evidence="16">SMH3187-1</strain>
    </source>
</reference>
<feature type="compositionally biased region" description="Polar residues" evidence="14">
    <location>
        <begin position="70"/>
        <end position="80"/>
    </location>
</feature>
<dbReference type="InterPro" id="IPR001357">
    <property type="entry name" value="BRCT_dom"/>
</dbReference>
<dbReference type="SUPFAM" id="SSF81301">
    <property type="entry name" value="Nucleotidyltransferase"/>
    <property type="match status" value="1"/>
</dbReference>
<dbReference type="AlphaFoldDB" id="A0AA40K516"/>
<dbReference type="FunFam" id="3.30.210.10:FF:000001">
    <property type="entry name" value="DNA polymerase lambda"/>
    <property type="match status" value="1"/>
</dbReference>
<feature type="domain" description="BRCT" evidence="15">
    <location>
        <begin position="178"/>
        <end position="270"/>
    </location>
</feature>
<name>A0AA40K516_9PEZI</name>
<keyword evidence="6" id="KW-0548">Nucleotidyltransferase</keyword>
<dbReference type="InterPro" id="IPR027421">
    <property type="entry name" value="DNA_pol_lamdba_lyase_dom_sf"/>
</dbReference>
<dbReference type="Gene3D" id="3.30.460.10">
    <property type="entry name" value="Beta Polymerase, domain 2"/>
    <property type="match status" value="1"/>
</dbReference>
<evidence type="ECO:0000256" key="9">
    <source>
        <dbReference type="ARBA" id="ARBA00022932"/>
    </source>
</evidence>
<dbReference type="InterPro" id="IPR029398">
    <property type="entry name" value="PolB_thumb"/>
</dbReference>
<dbReference type="GO" id="GO:0006303">
    <property type="term" value="P:double-strand break repair via nonhomologous end joining"/>
    <property type="evidence" value="ECO:0007669"/>
    <property type="project" value="TreeGrafter"/>
</dbReference>
<dbReference type="Gene3D" id="1.10.150.110">
    <property type="entry name" value="DNA polymerase beta, N-terminal domain-like"/>
    <property type="match status" value="1"/>
</dbReference>
<dbReference type="Proteomes" id="UP001172155">
    <property type="component" value="Unassembled WGS sequence"/>
</dbReference>
<keyword evidence="4" id="KW-0237">DNA synthesis</keyword>
<feature type="compositionally biased region" description="Acidic residues" evidence="14">
    <location>
        <begin position="405"/>
        <end position="415"/>
    </location>
</feature>